<dbReference type="NCBIfam" id="TIGR02962">
    <property type="entry name" value="hdxy_isourate"/>
    <property type="match status" value="1"/>
</dbReference>
<sequence length="134" mass="14949">MKKQITLVTGLICSHIAFAIAPIGVQVTNLETGTPATQMSVELEAQQNNAWVKIGEGTTDEKGRLDTLYPNTKPSLDKGIYKVTFKTGDWFKNKNQRAFYAEIPIIFVIDGSTDHYQIPLNISQYGYSTYKAID</sequence>
<evidence type="ECO:0000256" key="5">
    <source>
        <dbReference type="ARBA" id="ARBA00012609"/>
    </source>
</evidence>
<evidence type="ECO:0000256" key="1">
    <source>
        <dbReference type="ARBA" id="ARBA00001043"/>
    </source>
</evidence>
<comment type="subunit">
    <text evidence="4 9">Homotetramer.</text>
</comment>
<dbReference type="Gene3D" id="2.60.40.180">
    <property type="entry name" value="Transthyretin/hydroxyisourate hydrolase domain"/>
    <property type="match status" value="1"/>
</dbReference>
<evidence type="ECO:0000313" key="13">
    <source>
        <dbReference type="Proteomes" id="UP001339883"/>
    </source>
</evidence>
<dbReference type="InterPro" id="IPR023416">
    <property type="entry name" value="Transthyretin/HIU_hydrolase_d"/>
</dbReference>
<comment type="similarity">
    <text evidence="3 9">Belongs to the transthyretin family. 5-hydroxyisourate hydrolase subfamily.</text>
</comment>
<evidence type="ECO:0000313" key="12">
    <source>
        <dbReference type="EMBL" id="MEB5476395.1"/>
    </source>
</evidence>
<dbReference type="InterPro" id="IPR000895">
    <property type="entry name" value="Transthyretin/HIU_hydrolase"/>
</dbReference>
<dbReference type="EMBL" id="VTDN01000003">
    <property type="protein sequence ID" value="MEB5476395.1"/>
    <property type="molecule type" value="Genomic_DNA"/>
</dbReference>
<feature type="signal peptide" evidence="10">
    <location>
        <begin position="1"/>
        <end position="19"/>
    </location>
</feature>
<dbReference type="RefSeq" id="WP_325774910.1">
    <property type="nucleotide sequence ID" value="NZ_VTDN01000003.1"/>
</dbReference>
<evidence type="ECO:0000256" key="2">
    <source>
        <dbReference type="ARBA" id="ARBA00002704"/>
    </source>
</evidence>
<dbReference type="PRINTS" id="PR00189">
    <property type="entry name" value="TRNSTHYRETIN"/>
</dbReference>
<protein>
    <recommendedName>
        <fullName evidence="6 9">5-hydroxyisourate hydrolase</fullName>
        <shortName evidence="9">HIU hydrolase</shortName>
        <shortName evidence="9">HIUHase</shortName>
        <ecNumber evidence="5 9">3.5.2.17</ecNumber>
    </recommendedName>
</protein>
<dbReference type="InterPro" id="IPR036817">
    <property type="entry name" value="Transthyretin/HIU_hydrolase_sf"/>
</dbReference>
<dbReference type="InterPro" id="IPR014306">
    <property type="entry name" value="Hydroxyisourate_hydrolase"/>
</dbReference>
<dbReference type="PANTHER" id="PTHR10395:SF7">
    <property type="entry name" value="5-HYDROXYISOURATE HYDROLASE"/>
    <property type="match status" value="1"/>
</dbReference>
<evidence type="ECO:0000256" key="3">
    <source>
        <dbReference type="ARBA" id="ARBA00009850"/>
    </source>
</evidence>
<keyword evidence="10" id="KW-0732">Signal</keyword>
<evidence type="ECO:0000256" key="9">
    <source>
        <dbReference type="RuleBase" id="RU361270"/>
    </source>
</evidence>
<keyword evidence="8 9" id="KW-0378">Hydrolase</keyword>
<dbReference type="Proteomes" id="UP001339883">
    <property type="component" value="Unassembled WGS sequence"/>
</dbReference>
<proteinExistence type="inferred from homology"/>
<evidence type="ECO:0000256" key="7">
    <source>
        <dbReference type="ARBA" id="ARBA00022631"/>
    </source>
</evidence>
<dbReference type="Pfam" id="PF00576">
    <property type="entry name" value="Transthyretin"/>
    <property type="match status" value="1"/>
</dbReference>
<dbReference type="GO" id="GO:0033971">
    <property type="term" value="F:hydroxyisourate hydrolase activity"/>
    <property type="evidence" value="ECO:0007669"/>
    <property type="project" value="UniProtKB-EC"/>
</dbReference>
<dbReference type="EC" id="3.5.2.17" evidence="5 9"/>
<evidence type="ECO:0000259" key="11">
    <source>
        <dbReference type="Pfam" id="PF00576"/>
    </source>
</evidence>
<dbReference type="SUPFAM" id="SSF49472">
    <property type="entry name" value="Transthyretin (synonym: prealbumin)"/>
    <property type="match status" value="1"/>
</dbReference>
<reference evidence="12 13" key="1">
    <citation type="submission" date="2019-08" db="EMBL/GenBank/DDBJ databases">
        <title>Five species of Acinetobacter isolated from floral nectar and animal pollinators.</title>
        <authorList>
            <person name="Hendry T.A."/>
        </authorList>
    </citation>
    <scope>NUCLEOTIDE SEQUENCE [LARGE SCALE GENOMIC DNA]</scope>
    <source>
        <strain evidence="12 13">MD18.27</strain>
    </source>
</reference>
<name>A0ABU6DRP7_9GAMM</name>
<gene>
    <name evidence="12" type="primary">uraH</name>
    <name evidence="12" type="ORF">I2F25_04895</name>
</gene>
<evidence type="ECO:0000256" key="10">
    <source>
        <dbReference type="SAM" id="SignalP"/>
    </source>
</evidence>
<dbReference type="PANTHER" id="PTHR10395">
    <property type="entry name" value="URICASE AND TRANSTHYRETIN-RELATED"/>
    <property type="match status" value="1"/>
</dbReference>
<comment type="function">
    <text evidence="2">Catalyzes the hydrolysis of 5-hydroxyisourate (HIU) to 2-oxo-4-hydroxy-4-carboxy-5-ureidoimidazoline (OHCU).</text>
</comment>
<keyword evidence="7 9" id="KW-0659">Purine metabolism</keyword>
<evidence type="ECO:0000256" key="8">
    <source>
        <dbReference type="ARBA" id="ARBA00022801"/>
    </source>
</evidence>
<comment type="caution">
    <text evidence="12">The sequence shown here is derived from an EMBL/GenBank/DDBJ whole genome shotgun (WGS) entry which is preliminary data.</text>
</comment>
<dbReference type="CDD" id="cd05822">
    <property type="entry name" value="TLP_HIUase"/>
    <property type="match status" value="1"/>
</dbReference>
<feature type="domain" description="Transthyretin/hydroxyisourate hydrolase" evidence="11">
    <location>
        <begin position="25"/>
        <end position="131"/>
    </location>
</feature>
<evidence type="ECO:0000256" key="4">
    <source>
        <dbReference type="ARBA" id="ARBA00011881"/>
    </source>
</evidence>
<organism evidence="12 13">
    <name type="scientific">Acinetobacter pollinis</name>
    <dbReference type="NCBI Taxonomy" id="2605270"/>
    <lineage>
        <taxon>Bacteria</taxon>
        <taxon>Pseudomonadati</taxon>
        <taxon>Pseudomonadota</taxon>
        <taxon>Gammaproteobacteria</taxon>
        <taxon>Moraxellales</taxon>
        <taxon>Moraxellaceae</taxon>
        <taxon>Acinetobacter</taxon>
    </lineage>
</organism>
<keyword evidence="13" id="KW-1185">Reference proteome</keyword>
<feature type="chain" id="PRO_5046866412" description="5-hydroxyisourate hydrolase" evidence="10">
    <location>
        <begin position="20"/>
        <end position="134"/>
    </location>
</feature>
<accession>A0ABU6DRP7</accession>
<comment type="catalytic activity">
    <reaction evidence="1 9">
        <text>5-hydroxyisourate + H2O = 5-hydroxy-2-oxo-4-ureido-2,5-dihydro-1H-imidazole-5-carboxylate + H(+)</text>
        <dbReference type="Rhea" id="RHEA:23736"/>
        <dbReference type="ChEBI" id="CHEBI:15377"/>
        <dbReference type="ChEBI" id="CHEBI:15378"/>
        <dbReference type="ChEBI" id="CHEBI:18072"/>
        <dbReference type="ChEBI" id="CHEBI:58639"/>
        <dbReference type="EC" id="3.5.2.17"/>
    </reaction>
</comment>
<evidence type="ECO:0000256" key="6">
    <source>
        <dbReference type="ARBA" id="ARBA00017539"/>
    </source>
</evidence>